<feature type="domain" description="E2F/DP family winged-helix DNA-binding" evidence="7">
    <location>
        <begin position="25"/>
        <end position="91"/>
    </location>
</feature>
<dbReference type="Proteomes" id="UP000261600">
    <property type="component" value="Unplaced"/>
</dbReference>
<dbReference type="PANTHER" id="PTHR12081">
    <property type="entry name" value="TRANSCRIPTION FACTOR E2F"/>
    <property type="match status" value="1"/>
</dbReference>
<dbReference type="InterPro" id="IPR036388">
    <property type="entry name" value="WH-like_DNA-bd_sf"/>
</dbReference>
<organism evidence="8 9">
    <name type="scientific">Monopterus albus</name>
    <name type="common">Swamp eel</name>
    <dbReference type="NCBI Taxonomy" id="43700"/>
    <lineage>
        <taxon>Eukaryota</taxon>
        <taxon>Metazoa</taxon>
        <taxon>Chordata</taxon>
        <taxon>Craniata</taxon>
        <taxon>Vertebrata</taxon>
        <taxon>Euteleostomi</taxon>
        <taxon>Actinopterygii</taxon>
        <taxon>Neopterygii</taxon>
        <taxon>Teleostei</taxon>
        <taxon>Neoteleostei</taxon>
        <taxon>Acanthomorphata</taxon>
        <taxon>Anabantaria</taxon>
        <taxon>Synbranchiformes</taxon>
        <taxon>Synbranchidae</taxon>
        <taxon>Monopterus</taxon>
    </lineage>
</organism>
<evidence type="ECO:0000256" key="4">
    <source>
        <dbReference type="ARBA" id="ARBA00023163"/>
    </source>
</evidence>
<evidence type="ECO:0000256" key="5">
    <source>
        <dbReference type="RuleBase" id="RU003796"/>
    </source>
</evidence>
<dbReference type="AlphaFoldDB" id="A0A3Q3Q0F0"/>
<dbReference type="SUPFAM" id="SSF46785">
    <property type="entry name" value="Winged helix' DNA-binding domain"/>
    <property type="match status" value="1"/>
</dbReference>
<dbReference type="Gene3D" id="1.10.10.10">
    <property type="entry name" value="Winged helix-like DNA-binding domain superfamily/Winged helix DNA-binding domain"/>
    <property type="match status" value="1"/>
</dbReference>
<protein>
    <recommendedName>
        <fullName evidence="7">E2F/DP family winged-helix DNA-binding domain-containing protein</fullName>
    </recommendedName>
</protein>
<keyword evidence="9" id="KW-1185">Reference proteome</keyword>
<dbReference type="InterPro" id="IPR036390">
    <property type="entry name" value="WH_DNA-bd_sf"/>
</dbReference>
<dbReference type="SMART" id="SM01372">
    <property type="entry name" value="E2F_TDP"/>
    <property type="match status" value="1"/>
</dbReference>
<dbReference type="GO" id="GO:0090575">
    <property type="term" value="C:RNA polymerase II transcription regulator complex"/>
    <property type="evidence" value="ECO:0007669"/>
    <property type="project" value="TreeGrafter"/>
</dbReference>
<dbReference type="GO" id="GO:0000981">
    <property type="term" value="F:DNA-binding transcription factor activity, RNA polymerase II-specific"/>
    <property type="evidence" value="ECO:0007669"/>
    <property type="project" value="TreeGrafter"/>
</dbReference>
<dbReference type="InterPro" id="IPR037241">
    <property type="entry name" value="E2F-DP_heterodim"/>
</dbReference>
<dbReference type="PANTHER" id="PTHR12081:SF42">
    <property type="entry name" value="TRANSCRIPTION FACTOR E2F4"/>
    <property type="match status" value="1"/>
</dbReference>
<keyword evidence="4 5" id="KW-0804">Transcription</keyword>
<dbReference type="InterPro" id="IPR032198">
    <property type="entry name" value="E2F_CC-MB"/>
</dbReference>
<comment type="subcellular location">
    <subcellularLocation>
        <location evidence="5">Nucleus</location>
    </subcellularLocation>
</comment>
<reference evidence="8" key="2">
    <citation type="submission" date="2025-09" db="UniProtKB">
        <authorList>
            <consortium name="Ensembl"/>
        </authorList>
    </citation>
    <scope>IDENTIFICATION</scope>
</reference>
<dbReference type="Pfam" id="PF02319">
    <property type="entry name" value="WHD_E2F_TDP"/>
    <property type="match status" value="1"/>
</dbReference>
<evidence type="ECO:0000313" key="9">
    <source>
        <dbReference type="Proteomes" id="UP000261600"/>
    </source>
</evidence>
<proteinExistence type="inferred from homology"/>
<dbReference type="SUPFAM" id="SSF144074">
    <property type="entry name" value="E2F-DP heterodimerization region"/>
    <property type="match status" value="1"/>
</dbReference>
<dbReference type="InterPro" id="IPR015633">
    <property type="entry name" value="E2F"/>
</dbReference>
<feature type="coiled-coil region" evidence="6">
    <location>
        <begin position="98"/>
        <end position="125"/>
    </location>
</feature>
<dbReference type="GO" id="GO:0000978">
    <property type="term" value="F:RNA polymerase II cis-regulatory region sequence-specific DNA binding"/>
    <property type="evidence" value="ECO:0007669"/>
    <property type="project" value="InterPro"/>
</dbReference>
<reference evidence="8" key="1">
    <citation type="submission" date="2025-08" db="UniProtKB">
        <authorList>
            <consortium name="Ensembl"/>
        </authorList>
    </citation>
    <scope>IDENTIFICATION</scope>
</reference>
<accession>A0A3Q3Q0F0</accession>
<sequence>MDLEVGPQSLDHQTATPAQYPKYKRNLRSLNLLTMKFVRLLQEAEDGVLDLKDAVRVLAVRQRRRIYDITNVLEGIGLIVKIYKNLVKWVGPRPGENAHKLTNRLTELKAELQDLERKENMLDQQRLWVQQSIRNTTEECNNLTYVNHEDICNCFSGKTLLVVRGPVGTQLDVPIPKAVLNSPVTYQIHLKSISGPIEVILLNKRSVSSVPVVLPVPPPEEVLRNAKLAMSTSDETGGSAAHCQTSTNTKHSATWRQKVMDDMQSLHASSYINTEPNRAAASKFPDLSKELRSLLDSPKEIMNADLLSQLMASQGKCILFSDFRYITFISIIYWYL</sequence>
<dbReference type="InterPro" id="IPR003316">
    <property type="entry name" value="E2F_WHTH_DNA-bd_dom"/>
</dbReference>
<dbReference type="Gene3D" id="6.10.250.540">
    <property type="match status" value="1"/>
</dbReference>
<dbReference type="FunFam" id="1.10.10.10:FF:000008">
    <property type="entry name" value="E2F transcription factor 1"/>
    <property type="match status" value="1"/>
</dbReference>
<dbReference type="CDD" id="cd14660">
    <property type="entry name" value="E2F_DD"/>
    <property type="match status" value="1"/>
</dbReference>
<evidence type="ECO:0000313" key="8">
    <source>
        <dbReference type="Ensembl" id="ENSMALP00000001500.1"/>
    </source>
</evidence>
<comment type="similarity">
    <text evidence="1 5">Belongs to the E2F/DP family.</text>
</comment>
<dbReference type="Ensembl" id="ENSMALT00000001549.1">
    <property type="protein sequence ID" value="ENSMALP00000001500.1"/>
    <property type="gene ID" value="ENSMALG00000001076.1"/>
</dbReference>
<keyword evidence="3 5" id="KW-0238">DNA-binding</keyword>
<evidence type="ECO:0000256" key="1">
    <source>
        <dbReference type="ARBA" id="ARBA00010940"/>
    </source>
</evidence>
<dbReference type="STRING" id="43700.ENSMALP00000001500"/>
<dbReference type="Pfam" id="PF16421">
    <property type="entry name" value="E2F_CC-MB"/>
    <property type="match status" value="1"/>
</dbReference>
<evidence type="ECO:0000259" key="7">
    <source>
        <dbReference type="SMART" id="SM01372"/>
    </source>
</evidence>
<name>A0A3Q3Q0F0_MONAL</name>
<keyword evidence="2 5" id="KW-0805">Transcription regulation</keyword>
<evidence type="ECO:0000256" key="6">
    <source>
        <dbReference type="SAM" id="Coils"/>
    </source>
</evidence>
<keyword evidence="6" id="KW-0175">Coiled coil</keyword>
<dbReference type="GO" id="GO:0046983">
    <property type="term" value="F:protein dimerization activity"/>
    <property type="evidence" value="ECO:0007669"/>
    <property type="project" value="InterPro"/>
</dbReference>
<evidence type="ECO:0000256" key="3">
    <source>
        <dbReference type="ARBA" id="ARBA00023125"/>
    </source>
</evidence>
<evidence type="ECO:0000256" key="2">
    <source>
        <dbReference type="ARBA" id="ARBA00023015"/>
    </source>
</evidence>
<keyword evidence="5" id="KW-0539">Nucleus</keyword>